<protein>
    <submittedName>
        <fullName evidence="2">Uncharacterized protein</fullName>
    </submittedName>
</protein>
<evidence type="ECO:0000313" key="3">
    <source>
        <dbReference type="Proteomes" id="UP000051574"/>
    </source>
</evidence>
<dbReference type="OrthoDB" id="6733327at2759"/>
<accession>A0A0T6BH39</accession>
<organism evidence="2 3">
    <name type="scientific">Oryctes borbonicus</name>
    <dbReference type="NCBI Taxonomy" id="1629725"/>
    <lineage>
        <taxon>Eukaryota</taxon>
        <taxon>Metazoa</taxon>
        <taxon>Ecdysozoa</taxon>
        <taxon>Arthropoda</taxon>
        <taxon>Hexapoda</taxon>
        <taxon>Insecta</taxon>
        <taxon>Pterygota</taxon>
        <taxon>Neoptera</taxon>
        <taxon>Endopterygota</taxon>
        <taxon>Coleoptera</taxon>
        <taxon>Polyphaga</taxon>
        <taxon>Scarabaeiformia</taxon>
        <taxon>Scarabaeidae</taxon>
        <taxon>Dynastinae</taxon>
        <taxon>Oryctes</taxon>
    </lineage>
</organism>
<sequence length="148" mass="16368">MDDTWESNVSPLMLGVGMGDLRGMRDMQASSSATSSCLGGQQDIGRNSMGHHSNMPQHHQDLQHQQQQGGNPNVATHQQRQDLQDLEQDIGRELGGGGADMHQQHHQQQQSQQLHQDAGMGVHDYYANQVGDDLLYTNMSKLPLNSLE</sequence>
<evidence type="ECO:0000313" key="2">
    <source>
        <dbReference type="EMBL" id="KRT86661.1"/>
    </source>
</evidence>
<proteinExistence type="predicted"/>
<gene>
    <name evidence="2" type="ORF">AMK59_2905</name>
</gene>
<name>A0A0T6BH39_9SCAR</name>
<keyword evidence="3" id="KW-1185">Reference proteome</keyword>
<evidence type="ECO:0000256" key="1">
    <source>
        <dbReference type="SAM" id="MobiDB-lite"/>
    </source>
</evidence>
<dbReference type="AlphaFoldDB" id="A0A0T6BH39"/>
<feature type="compositionally biased region" description="Low complexity" evidence="1">
    <location>
        <begin position="106"/>
        <end position="116"/>
    </location>
</feature>
<dbReference type="Proteomes" id="UP000051574">
    <property type="component" value="Unassembled WGS sequence"/>
</dbReference>
<dbReference type="EMBL" id="LJIG01000279">
    <property type="protein sequence ID" value="KRT86661.1"/>
    <property type="molecule type" value="Genomic_DNA"/>
</dbReference>
<reference evidence="2 3" key="1">
    <citation type="submission" date="2015-09" db="EMBL/GenBank/DDBJ databases">
        <title>Draft genome of the scarab beetle Oryctes borbonicus.</title>
        <authorList>
            <person name="Meyer J.M."/>
            <person name="Markov G.V."/>
            <person name="Baskaran P."/>
            <person name="Herrmann M."/>
            <person name="Sommer R.J."/>
            <person name="Roedelsperger C."/>
        </authorList>
    </citation>
    <scope>NUCLEOTIDE SEQUENCE [LARGE SCALE GENOMIC DNA]</scope>
    <source>
        <strain evidence="2">OB123</strain>
        <tissue evidence="2">Whole animal</tissue>
    </source>
</reference>
<feature type="region of interest" description="Disordered" evidence="1">
    <location>
        <begin position="27"/>
        <end position="116"/>
    </location>
</feature>
<comment type="caution">
    <text evidence="2">The sequence shown here is derived from an EMBL/GenBank/DDBJ whole genome shotgun (WGS) entry which is preliminary data.</text>
</comment>
<feature type="compositionally biased region" description="Polar residues" evidence="1">
    <location>
        <begin position="28"/>
        <end position="39"/>
    </location>
</feature>